<feature type="domain" description="DUF4143" evidence="2">
    <location>
        <begin position="225"/>
        <end position="385"/>
    </location>
</feature>
<dbReference type="AlphaFoldDB" id="E4T3V8"/>
<reference key="1">
    <citation type="submission" date="2010-11" db="EMBL/GenBank/DDBJ databases">
        <title>The complete genome of Paludibacter propionicigenes DSM 17365.</title>
        <authorList>
            <consortium name="US DOE Joint Genome Institute (JGI-PGF)"/>
            <person name="Lucas S."/>
            <person name="Copeland A."/>
            <person name="Lapidus A."/>
            <person name="Bruce D."/>
            <person name="Goodwin L."/>
            <person name="Pitluck S."/>
            <person name="Kyrpides N."/>
            <person name="Mavromatis K."/>
            <person name="Ivanova N."/>
            <person name="Munk A.C."/>
            <person name="Brettin T."/>
            <person name="Detter J.C."/>
            <person name="Han C."/>
            <person name="Tapia R."/>
            <person name="Land M."/>
            <person name="Hauser L."/>
            <person name="Markowitz V."/>
            <person name="Cheng J.-F."/>
            <person name="Hugenholtz P."/>
            <person name="Woyke T."/>
            <person name="Wu D."/>
            <person name="Gronow S."/>
            <person name="Wellnitz S."/>
            <person name="Brambilla E."/>
            <person name="Klenk H.-P."/>
            <person name="Eisen J.A."/>
        </authorList>
    </citation>
    <scope>NUCLEOTIDE SEQUENCE</scope>
    <source>
        <strain>WB4</strain>
    </source>
</reference>
<dbReference type="PANTHER" id="PTHR33295">
    <property type="entry name" value="ATPASE"/>
    <property type="match status" value="1"/>
</dbReference>
<accession>E4T3V8</accession>
<dbReference type="Pfam" id="PF13173">
    <property type="entry name" value="AAA_14"/>
    <property type="match status" value="1"/>
</dbReference>
<dbReference type="KEGG" id="ppn:Palpr_1255"/>
<dbReference type="HOGENOM" id="CLU_047370_0_0_10"/>
<dbReference type="eggNOG" id="COG1373">
    <property type="taxonomic scope" value="Bacteria"/>
</dbReference>
<dbReference type="EMBL" id="CP002345">
    <property type="protein sequence ID" value="ADQ79402.1"/>
    <property type="molecule type" value="Genomic_DNA"/>
</dbReference>
<dbReference type="STRING" id="694427.Palpr_1255"/>
<evidence type="ECO:0000313" key="3">
    <source>
        <dbReference type="EMBL" id="ADQ79402.1"/>
    </source>
</evidence>
<evidence type="ECO:0000259" key="1">
    <source>
        <dbReference type="Pfam" id="PF13173"/>
    </source>
</evidence>
<sequence>MVIKRNILSKLIKWRDSKNRKPLILQGARQVGKTWALKQFGKEYFENTAYFNFDEKTELKQFFAQTKDVNRLLQNLSFVNGKPILPEKTLIIFDEIQECNDALNSLKYFNENAPQYVLVCAGSLLGVALNRGASFPVGKVDFLNVYPVSFSEFLGASDLQLLEYLSLKDNFDQIPDLFFNQLVDKFKMYYISGGMPEAVVALLENQDVEQTQRILSNILNAYQLDFSKHTENHLIPKLTHVWNSVPSQLARENKKFVYQTVKQGARAREYEDALLWLAQAGLIYRVYSCKKPALPLSAYGDLSAFKVYLSDVGLLRRLSALDPIAIREGNRLFVEFKGALTENFILQSLIMQFEETPHYWTSGNQAEVDFLIQYQNDIIPIEVKADENVTGKSLSFYEKQFQPKYRIRYSLKNLKQDGNLINIPLFMADFTKKILTLADRTNNLPQIN</sequence>
<name>E4T3V8_PALPW</name>
<evidence type="ECO:0000313" key="4">
    <source>
        <dbReference type="Proteomes" id="UP000008718"/>
    </source>
</evidence>
<proteinExistence type="predicted"/>
<reference evidence="3 4" key="2">
    <citation type="journal article" date="2011" name="Stand. Genomic Sci.">
        <title>Complete genome sequence of Paludibacter propionicigenes type strain (WB4).</title>
        <authorList>
            <person name="Gronow S."/>
            <person name="Munk C."/>
            <person name="Lapidus A."/>
            <person name="Nolan M."/>
            <person name="Lucas S."/>
            <person name="Hammon N."/>
            <person name="Deshpande S."/>
            <person name="Cheng J.F."/>
            <person name="Tapia R."/>
            <person name="Han C."/>
            <person name="Goodwin L."/>
            <person name="Pitluck S."/>
            <person name="Liolios K."/>
            <person name="Ivanova N."/>
            <person name="Mavromatis K."/>
            <person name="Mikhailova N."/>
            <person name="Pati A."/>
            <person name="Chen A."/>
            <person name="Palaniappan K."/>
            <person name="Land M."/>
            <person name="Hauser L."/>
            <person name="Chang Y.J."/>
            <person name="Jeffries C.D."/>
            <person name="Brambilla E."/>
            <person name="Rohde M."/>
            <person name="Goker M."/>
            <person name="Detter J.C."/>
            <person name="Woyke T."/>
            <person name="Bristow J."/>
            <person name="Eisen J.A."/>
            <person name="Markowitz V."/>
            <person name="Hugenholtz P."/>
            <person name="Kyrpides N.C."/>
            <person name="Klenk H.P."/>
        </authorList>
    </citation>
    <scope>NUCLEOTIDE SEQUENCE [LARGE SCALE GENOMIC DNA]</scope>
    <source>
        <strain evidence="4">DSM 17365 / JCM 13257 / WB4</strain>
    </source>
</reference>
<feature type="domain" description="AAA" evidence="1">
    <location>
        <begin position="19"/>
        <end position="154"/>
    </location>
</feature>
<evidence type="ECO:0000259" key="2">
    <source>
        <dbReference type="Pfam" id="PF13635"/>
    </source>
</evidence>
<organism evidence="3 4">
    <name type="scientific">Paludibacter propionicigenes (strain DSM 17365 / JCM 13257 / WB4)</name>
    <dbReference type="NCBI Taxonomy" id="694427"/>
    <lineage>
        <taxon>Bacteria</taxon>
        <taxon>Pseudomonadati</taxon>
        <taxon>Bacteroidota</taxon>
        <taxon>Bacteroidia</taxon>
        <taxon>Bacteroidales</taxon>
        <taxon>Paludibacteraceae</taxon>
        <taxon>Paludibacter</taxon>
    </lineage>
</organism>
<dbReference type="SUPFAM" id="SSF52540">
    <property type="entry name" value="P-loop containing nucleoside triphosphate hydrolases"/>
    <property type="match status" value="1"/>
</dbReference>
<dbReference type="Proteomes" id="UP000008718">
    <property type="component" value="Chromosome"/>
</dbReference>
<dbReference type="InterPro" id="IPR025420">
    <property type="entry name" value="DUF4143"/>
</dbReference>
<dbReference type="InterPro" id="IPR027417">
    <property type="entry name" value="P-loop_NTPase"/>
</dbReference>
<dbReference type="Pfam" id="PF13635">
    <property type="entry name" value="DUF4143"/>
    <property type="match status" value="1"/>
</dbReference>
<protein>
    <submittedName>
        <fullName evidence="3">ATPase</fullName>
    </submittedName>
</protein>
<dbReference type="InterPro" id="IPR041682">
    <property type="entry name" value="AAA_14"/>
</dbReference>
<dbReference type="PANTHER" id="PTHR33295:SF7">
    <property type="entry name" value="ATPASE"/>
    <property type="match status" value="1"/>
</dbReference>
<dbReference type="Gene3D" id="3.40.50.300">
    <property type="entry name" value="P-loop containing nucleotide triphosphate hydrolases"/>
    <property type="match status" value="1"/>
</dbReference>
<keyword evidence="4" id="KW-1185">Reference proteome</keyword>
<dbReference type="RefSeq" id="WP_013444771.1">
    <property type="nucleotide sequence ID" value="NC_014734.1"/>
</dbReference>
<gene>
    <name evidence="3" type="ordered locus">Palpr_1255</name>
</gene>